<evidence type="ECO:0000313" key="3">
    <source>
        <dbReference type="Proteomes" id="UP000503336"/>
    </source>
</evidence>
<dbReference type="RefSeq" id="WP_165101135.1">
    <property type="nucleotide sequence ID" value="NZ_CP049056.1"/>
</dbReference>
<dbReference type="SUPFAM" id="SSF53756">
    <property type="entry name" value="UDP-Glycosyltransferase/glycogen phosphorylase"/>
    <property type="match status" value="1"/>
</dbReference>
<evidence type="ECO:0008006" key="4">
    <source>
        <dbReference type="Google" id="ProtNLM"/>
    </source>
</evidence>
<protein>
    <recommendedName>
        <fullName evidence="4">Glycosyltransferase</fullName>
    </recommendedName>
</protein>
<evidence type="ECO:0000313" key="2">
    <source>
        <dbReference type="EMBL" id="QIE57004.1"/>
    </source>
</evidence>
<dbReference type="EMBL" id="CP049056">
    <property type="protein sequence ID" value="QIE57004.1"/>
    <property type="molecule type" value="Genomic_DNA"/>
</dbReference>
<keyword evidence="1" id="KW-0175">Coiled coil</keyword>
<dbReference type="Proteomes" id="UP000503336">
    <property type="component" value="Chromosome"/>
</dbReference>
<keyword evidence="3" id="KW-1185">Reference proteome</keyword>
<dbReference type="Gene3D" id="3.40.50.2000">
    <property type="entry name" value="Glycogen Phosphorylase B"/>
    <property type="match status" value="1"/>
</dbReference>
<dbReference type="KEGG" id="hdh:G5B40_17100"/>
<organism evidence="2 3">
    <name type="scientific">Pikeienuella piscinae</name>
    <dbReference type="NCBI Taxonomy" id="2748098"/>
    <lineage>
        <taxon>Bacteria</taxon>
        <taxon>Pseudomonadati</taxon>
        <taxon>Pseudomonadota</taxon>
        <taxon>Alphaproteobacteria</taxon>
        <taxon>Rhodobacterales</taxon>
        <taxon>Paracoccaceae</taxon>
        <taxon>Pikeienuella</taxon>
    </lineage>
</organism>
<evidence type="ECO:0000256" key="1">
    <source>
        <dbReference type="SAM" id="Coils"/>
    </source>
</evidence>
<dbReference type="AlphaFoldDB" id="A0A7L5C3Y9"/>
<feature type="coiled-coil region" evidence="1">
    <location>
        <begin position="24"/>
        <end position="79"/>
    </location>
</feature>
<sequence length="487" mass="53548">MKILTWIGLGRSRAKPDNTSENRIARQAAQIDRLRARCTHLTERLGIVRARELNRKAQVDRLRAKCARLTERLDIVRARDLRRKAQLDRLRSQAAPQLITQQLQVADAAVEMLAPRLSPDAVVFARGLESLPAAAAVAELTGARLVCDVLEVRDYTQRVAHRTAPLTARVIAQATQAHLLTRCAHVTTVSPTIAAELREGLGVAADIMGQWHTGNAYVPDPDIESRLAPFERVVTINCMQNEISPLLPALDGFIAAVRAGAADGTACVVAGRITPPTFQQQVEEHIERSGMSERIMLLGQLEDEAYGTVLARTTLGLVTLDPEIGNHRASFPNRVVDFAAFGAPICVPELPDVLGEPRLEGYLRIVRAARDPHAWEVAIAAALKMPVRLTPVLARPGWERAFLDGVGGRAEVAIVDSSLRWHGNRIKRQLDAIVRANRPALYLGRNWRIVDGIRRGDPETPFVLETFGTPADLTYRPAWSAPSNTQI</sequence>
<gene>
    <name evidence="2" type="ORF">G5B40_17100</name>
</gene>
<reference evidence="2 3" key="1">
    <citation type="submission" date="2020-02" db="EMBL/GenBank/DDBJ databases">
        <title>complete genome sequence of Rhodobacteraceae bacterium.</title>
        <authorList>
            <person name="Park J."/>
            <person name="Kim Y.-S."/>
            <person name="Kim K.-H."/>
        </authorList>
    </citation>
    <scope>NUCLEOTIDE SEQUENCE [LARGE SCALE GENOMIC DNA]</scope>
    <source>
        <strain evidence="2 3">RR4-56</strain>
    </source>
</reference>
<name>A0A7L5C3Y9_9RHOB</name>
<proteinExistence type="predicted"/>
<accession>A0A7L5C3Y9</accession>